<name>A0ABM1J3F8_POLDO</name>
<evidence type="ECO:0000256" key="3">
    <source>
        <dbReference type="ARBA" id="ARBA00004406"/>
    </source>
</evidence>
<evidence type="ECO:0000256" key="10">
    <source>
        <dbReference type="ARBA" id="ARBA00023004"/>
    </source>
</evidence>
<evidence type="ECO:0000256" key="11">
    <source>
        <dbReference type="ARBA" id="ARBA00023033"/>
    </source>
</evidence>
<gene>
    <name evidence="16" type="primary">LOC107071984</name>
</gene>
<dbReference type="PANTHER" id="PTHR24292:SF45">
    <property type="entry name" value="CYTOCHROME P450 6G1-RELATED"/>
    <property type="match status" value="1"/>
</dbReference>
<evidence type="ECO:0000313" key="15">
    <source>
        <dbReference type="Proteomes" id="UP000694924"/>
    </source>
</evidence>
<reference evidence="16" key="1">
    <citation type="submission" date="2025-08" db="UniProtKB">
        <authorList>
            <consortium name="RefSeq"/>
        </authorList>
    </citation>
    <scope>IDENTIFICATION</scope>
    <source>
        <tissue evidence="16">Whole body</tissue>
    </source>
</reference>
<keyword evidence="11 13" id="KW-0503">Monooxygenase</keyword>
<dbReference type="SUPFAM" id="SSF48264">
    <property type="entry name" value="Cytochrome P450"/>
    <property type="match status" value="1"/>
</dbReference>
<dbReference type="CDD" id="cd11056">
    <property type="entry name" value="CYP6-like"/>
    <property type="match status" value="1"/>
</dbReference>
<feature type="transmembrane region" description="Helical" evidence="14">
    <location>
        <begin position="6"/>
        <end position="26"/>
    </location>
</feature>
<protein>
    <submittedName>
        <fullName evidence="16">Cytochrome P450 6k1-like</fullName>
    </submittedName>
</protein>
<keyword evidence="8" id="KW-0492">Microsome</keyword>
<evidence type="ECO:0000313" key="16">
    <source>
        <dbReference type="RefSeq" id="XP_015186995.1"/>
    </source>
</evidence>
<dbReference type="InterPro" id="IPR002402">
    <property type="entry name" value="Cyt_P450_E_grp-II"/>
</dbReference>
<evidence type="ECO:0000256" key="9">
    <source>
        <dbReference type="ARBA" id="ARBA00023002"/>
    </source>
</evidence>
<proteinExistence type="inferred from homology"/>
<dbReference type="InterPro" id="IPR001128">
    <property type="entry name" value="Cyt_P450"/>
</dbReference>
<keyword evidence="10 13" id="KW-0408">Iron</keyword>
<comment type="subcellular location">
    <subcellularLocation>
        <location evidence="3">Endoplasmic reticulum membrane</location>
        <topology evidence="3">Peripheral membrane protein</topology>
    </subcellularLocation>
    <subcellularLocation>
        <location evidence="2">Microsome membrane</location>
        <topology evidence="2">Peripheral membrane protein</topology>
    </subcellularLocation>
</comment>
<dbReference type="InterPro" id="IPR050476">
    <property type="entry name" value="Insect_CytP450_Detox"/>
</dbReference>
<evidence type="ECO:0000256" key="1">
    <source>
        <dbReference type="ARBA" id="ARBA00001971"/>
    </source>
</evidence>
<dbReference type="InterPro" id="IPR036396">
    <property type="entry name" value="Cyt_P450_sf"/>
</dbReference>
<evidence type="ECO:0000256" key="6">
    <source>
        <dbReference type="ARBA" id="ARBA00022723"/>
    </source>
</evidence>
<accession>A0ABM1J3F8</accession>
<dbReference type="PRINTS" id="PR00464">
    <property type="entry name" value="EP450II"/>
</dbReference>
<evidence type="ECO:0000256" key="8">
    <source>
        <dbReference type="ARBA" id="ARBA00022848"/>
    </source>
</evidence>
<dbReference type="PROSITE" id="PS00086">
    <property type="entry name" value="CYTOCHROME_P450"/>
    <property type="match status" value="1"/>
</dbReference>
<dbReference type="RefSeq" id="XP_015186995.1">
    <property type="nucleotide sequence ID" value="XM_015331509.1"/>
</dbReference>
<evidence type="ECO:0000256" key="13">
    <source>
        <dbReference type="RuleBase" id="RU000461"/>
    </source>
</evidence>
<evidence type="ECO:0000256" key="12">
    <source>
        <dbReference type="ARBA" id="ARBA00023136"/>
    </source>
</evidence>
<evidence type="ECO:0000256" key="4">
    <source>
        <dbReference type="ARBA" id="ARBA00010617"/>
    </source>
</evidence>
<sequence length="502" mass="56941">MFGCTIDLNKLILILILISIIIYFYLKYKLSYWSKRGVKCPPTNLIFGNFKDTITFKKPPGILLQDIYNYADKDDKYIGFYILSKPALLLRDIDLIKQIMVSEFNTFPNRMFGGKYEKDTVGLCNLLGINQPKWKYLRNKMTPSFTGGKMKTMVPLMLECCNSMLAYIDDKPANADGWKDLELKALSSRYATDVISSVAFGINTNSFHENDVAFWEAGQKILSGTKRGIIVLIYFLLPEITPLIEPLAKKPAEFFRHVFWDSMNAREISGNKRGDLVDSLLALKNGEQNPEFNFKGDNLLAQAVSFFVAGFEASSTAIAFVIYELALHPEYEQRLYDEIKGIVDKDGITMDSIKEMSFLDDVLEESLRLYPPLPIVDRIAVKDYKLPGTDLIIEKGTPIYVSINGVNRDSRYFSDPTTFNPLREKGENNKLSGSLAFGIGPRSCIGQRLGILITKIAVIQLVLNFKIFIKQEREKLLNPITIFTNAADGVYVQFQKRINNVN</sequence>
<keyword evidence="14" id="KW-1133">Transmembrane helix</keyword>
<keyword evidence="15" id="KW-1185">Reference proteome</keyword>
<dbReference type="GeneID" id="107071984"/>
<comment type="similarity">
    <text evidence="4 13">Belongs to the cytochrome P450 family.</text>
</comment>
<evidence type="ECO:0000256" key="5">
    <source>
        <dbReference type="ARBA" id="ARBA00022617"/>
    </source>
</evidence>
<evidence type="ECO:0000256" key="14">
    <source>
        <dbReference type="SAM" id="Phobius"/>
    </source>
</evidence>
<dbReference type="Proteomes" id="UP000694924">
    <property type="component" value="Unplaced"/>
</dbReference>
<dbReference type="Pfam" id="PF00067">
    <property type="entry name" value="p450"/>
    <property type="match status" value="1"/>
</dbReference>
<keyword evidence="14" id="KW-0812">Transmembrane</keyword>
<keyword evidence="5 13" id="KW-0349">Heme</keyword>
<keyword evidence="12 14" id="KW-0472">Membrane</keyword>
<evidence type="ECO:0000256" key="7">
    <source>
        <dbReference type="ARBA" id="ARBA00022824"/>
    </source>
</evidence>
<organism evidence="15 16">
    <name type="scientific">Polistes dominula</name>
    <name type="common">European paper wasp</name>
    <name type="synonym">Vespa dominula</name>
    <dbReference type="NCBI Taxonomy" id="743375"/>
    <lineage>
        <taxon>Eukaryota</taxon>
        <taxon>Metazoa</taxon>
        <taxon>Ecdysozoa</taxon>
        <taxon>Arthropoda</taxon>
        <taxon>Hexapoda</taxon>
        <taxon>Insecta</taxon>
        <taxon>Pterygota</taxon>
        <taxon>Neoptera</taxon>
        <taxon>Endopterygota</taxon>
        <taxon>Hymenoptera</taxon>
        <taxon>Apocrita</taxon>
        <taxon>Aculeata</taxon>
        <taxon>Vespoidea</taxon>
        <taxon>Vespidae</taxon>
        <taxon>Polistinae</taxon>
        <taxon>Polistini</taxon>
        <taxon>Polistes</taxon>
    </lineage>
</organism>
<dbReference type="PANTHER" id="PTHR24292">
    <property type="entry name" value="CYTOCHROME P450"/>
    <property type="match status" value="1"/>
</dbReference>
<dbReference type="InterPro" id="IPR017972">
    <property type="entry name" value="Cyt_P450_CS"/>
</dbReference>
<dbReference type="PRINTS" id="PR00385">
    <property type="entry name" value="P450"/>
</dbReference>
<keyword evidence="7" id="KW-0256">Endoplasmic reticulum</keyword>
<keyword evidence="6 13" id="KW-0479">Metal-binding</keyword>
<dbReference type="Gene3D" id="1.10.630.10">
    <property type="entry name" value="Cytochrome P450"/>
    <property type="match status" value="1"/>
</dbReference>
<keyword evidence="9 13" id="KW-0560">Oxidoreductase</keyword>
<comment type="cofactor">
    <cofactor evidence="1">
        <name>heme</name>
        <dbReference type="ChEBI" id="CHEBI:30413"/>
    </cofactor>
</comment>
<evidence type="ECO:0000256" key="2">
    <source>
        <dbReference type="ARBA" id="ARBA00004174"/>
    </source>
</evidence>